<feature type="region of interest" description="Disordered" evidence="1">
    <location>
        <begin position="51"/>
        <end position="70"/>
    </location>
</feature>
<evidence type="ECO:0000313" key="2">
    <source>
        <dbReference type="EMBL" id="HAW75194.1"/>
    </source>
</evidence>
<comment type="caution">
    <text evidence="2">The sequence shown here is derived from an EMBL/GenBank/DDBJ whole genome shotgun (WGS) entry which is preliminary data.</text>
</comment>
<dbReference type="Proteomes" id="UP000263517">
    <property type="component" value="Unassembled WGS sequence"/>
</dbReference>
<organism evidence="2 3">
    <name type="scientific">Alteromonas australica</name>
    <dbReference type="NCBI Taxonomy" id="589873"/>
    <lineage>
        <taxon>Bacteria</taxon>
        <taxon>Pseudomonadati</taxon>
        <taxon>Pseudomonadota</taxon>
        <taxon>Gammaproteobacteria</taxon>
        <taxon>Alteromonadales</taxon>
        <taxon>Alteromonadaceae</taxon>
        <taxon>Alteromonas/Salinimonas group</taxon>
        <taxon>Alteromonas</taxon>
    </lineage>
</organism>
<reference evidence="2 3" key="1">
    <citation type="journal article" date="2018" name="Nat. Biotechnol.">
        <title>A standardized bacterial taxonomy based on genome phylogeny substantially revises the tree of life.</title>
        <authorList>
            <person name="Parks D.H."/>
            <person name="Chuvochina M."/>
            <person name="Waite D.W."/>
            <person name="Rinke C."/>
            <person name="Skarshewski A."/>
            <person name="Chaumeil P.A."/>
            <person name="Hugenholtz P."/>
        </authorList>
    </citation>
    <scope>NUCLEOTIDE SEQUENCE [LARGE SCALE GENOMIC DNA]</scope>
    <source>
        <strain evidence="2">UBA11978</strain>
    </source>
</reference>
<accession>A0A350P1M7</accession>
<evidence type="ECO:0000256" key="1">
    <source>
        <dbReference type="SAM" id="MobiDB-lite"/>
    </source>
</evidence>
<dbReference type="InterPro" id="IPR013783">
    <property type="entry name" value="Ig-like_fold"/>
</dbReference>
<sequence length="70" mass="8054">MKTWMEQDPQPMRSMRKKTPVKIYTGNGWVKAVVVQWSATGITCYVPQNPKGKQTVTVRDNRNIKEDSSK</sequence>
<protein>
    <submittedName>
        <fullName evidence="2">Uncharacterized protein</fullName>
    </submittedName>
</protein>
<proteinExistence type="predicted"/>
<dbReference type="AlphaFoldDB" id="A0A350P1M7"/>
<name>A0A350P1M7_9ALTE</name>
<evidence type="ECO:0000313" key="3">
    <source>
        <dbReference type="Proteomes" id="UP000263517"/>
    </source>
</evidence>
<feature type="compositionally biased region" description="Basic and acidic residues" evidence="1">
    <location>
        <begin position="59"/>
        <end position="70"/>
    </location>
</feature>
<dbReference type="Gene3D" id="2.60.40.10">
    <property type="entry name" value="Immunoglobulins"/>
    <property type="match status" value="1"/>
</dbReference>
<gene>
    <name evidence="2" type="ORF">DCW74_05590</name>
</gene>
<dbReference type="EMBL" id="DNAN01000191">
    <property type="protein sequence ID" value="HAW75194.1"/>
    <property type="molecule type" value="Genomic_DNA"/>
</dbReference>